<feature type="signal peptide" evidence="1">
    <location>
        <begin position="1"/>
        <end position="22"/>
    </location>
</feature>
<keyword evidence="3" id="KW-1185">Reference proteome</keyword>
<reference evidence="3" key="1">
    <citation type="submission" date="2016-10" db="EMBL/GenBank/DDBJ databases">
        <authorList>
            <person name="Varghese N."/>
            <person name="Submissions S."/>
        </authorList>
    </citation>
    <scope>NUCLEOTIDE SEQUENCE [LARGE SCALE GENOMIC DNA]</scope>
    <source>
        <strain evidence="3">DSM 7165</strain>
    </source>
</reference>
<dbReference type="AlphaFoldDB" id="A0A1H6Q6B9"/>
<evidence type="ECO:0000313" key="3">
    <source>
        <dbReference type="Proteomes" id="UP000242999"/>
    </source>
</evidence>
<name>A0A1H6Q6B9_9GAMM</name>
<accession>A0A1H6Q6B9</accession>
<evidence type="ECO:0000313" key="2">
    <source>
        <dbReference type="EMBL" id="SEI39333.1"/>
    </source>
</evidence>
<organism evidence="2 3">
    <name type="scientific">Allopseudospirillum japonicum</name>
    <dbReference type="NCBI Taxonomy" id="64971"/>
    <lineage>
        <taxon>Bacteria</taxon>
        <taxon>Pseudomonadati</taxon>
        <taxon>Pseudomonadota</taxon>
        <taxon>Gammaproteobacteria</taxon>
        <taxon>Oceanospirillales</taxon>
        <taxon>Oceanospirillaceae</taxon>
        <taxon>Allopseudospirillum</taxon>
    </lineage>
</organism>
<evidence type="ECO:0000256" key="1">
    <source>
        <dbReference type="SAM" id="SignalP"/>
    </source>
</evidence>
<gene>
    <name evidence="2" type="ORF">SAMN05421831_101232</name>
</gene>
<feature type="chain" id="PRO_5017341340" evidence="1">
    <location>
        <begin position="23"/>
        <end position="144"/>
    </location>
</feature>
<dbReference type="EMBL" id="FNYH01000001">
    <property type="protein sequence ID" value="SEI39333.1"/>
    <property type="molecule type" value="Genomic_DNA"/>
</dbReference>
<protein>
    <submittedName>
        <fullName evidence="2">Uncharacterized protein</fullName>
    </submittedName>
</protein>
<dbReference type="Proteomes" id="UP000242999">
    <property type="component" value="Unassembled WGS sequence"/>
</dbReference>
<sequence length="144" mass="16785">MRILWFFLFITSLFMKTSMARATEVFYCQFANKKQVLVEDLGTHLRYRFGKNLQQAELELQTNKAQAFTWQWKGVGRHYYYDLSVFNGKTRYRMFFSVDRLVENAPVDAGISVERGEQVLAHLSCQPQTVRQALEGISGIAEEE</sequence>
<proteinExistence type="predicted"/>
<keyword evidence="1" id="KW-0732">Signal</keyword>